<dbReference type="EMBL" id="QGKY02002305">
    <property type="protein sequence ID" value="KAF2531897.1"/>
    <property type="molecule type" value="Genomic_DNA"/>
</dbReference>
<evidence type="ECO:0000256" key="1">
    <source>
        <dbReference type="SAM" id="MobiDB-lite"/>
    </source>
</evidence>
<proteinExistence type="predicted"/>
<accession>A0A8S9FHU5</accession>
<sequence>MSFLADGVTEEQHISTIKDIYHHDGLECSLRVFKELFTEEQMVIVHRFFLEIAKANEYPVMTLSDEEMWVDSYIWEEDYVDRGGMMRSISVINVFSLSSAYVQLRPNPRPDATVREKKQGRDSSWHSDPIGAVPRPFVSARL</sequence>
<reference evidence="2" key="1">
    <citation type="submission" date="2019-12" db="EMBL/GenBank/DDBJ databases">
        <title>Genome sequencing and annotation of Brassica cretica.</title>
        <authorList>
            <person name="Studholme D.J."/>
            <person name="Sarris P.F."/>
        </authorList>
    </citation>
    <scope>NUCLEOTIDE SEQUENCE</scope>
    <source>
        <strain evidence="2">PFS-102/07</strain>
        <tissue evidence="2">Leaf</tissue>
    </source>
</reference>
<organism evidence="2">
    <name type="scientific">Brassica cretica</name>
    <name type="common">Mustard</name>
    <dbReference type="NCBI Taxonomy" id="69181"/>
    <lineage>
        <taxon>Eukaryota</taxon>
        <taxon>Viridiplantae</taxon>
        <taxon>Streptophyta</taxon>
        <taxon>Embryophyta</taxon>
        <taxon>Tracheophyta</taxon>
        <taxon>Spermatophyta</taxon>
        <taxon>Magnoliopsida</taxon>
        <taxon>eudicotyledons</taxon>
        <taxon>Gunneridae</taxon>
        <taxon>Pentapetalae</taxon>
        <taxon>rosids</taxon>
        <taxon>malvids</taxon>
        <taxon>Brassicales</taxon>
        <taxon>Brassicaceae</taxon>
        <taxon>Brassiceae</taxon>
        <taxon>Brassica</taxon>
    </lineage>
</organism>
<feature type="region of interest" description="Disordered" evidence="1">
    <location>
        <begin position="108"/>
        <end position="132"/>
    </location>
</feature>
<gene>
    <name evidence="2" type="ORF">F2Q70_00029579</name>
</gene>
<evidence type="ECO:0000313" key="2">
    <source>
        <dbReference type="EMBL" id="KAF2531897.1"/>
    </source>
</evidence>
<dbReference type="AlphaFoldDB" id="A0A8S9FHU5"/>
<name>A0A8S9FHU5_BRACR</name>
<protein>
    <submittedName>
        <fullName evidence="2">Uncharacterized protein</fullName>
    </submittedName>
</protein>
<comment type="caution">
    <text evidence="2">The sequence shown here is derived from an EMBL/GenBank/DDBJ whole genome shotgun (WGS) entry which is preliminary data.</text>
</comment>
<feature type="compositionally biased region" description="Basic and acidic residues" evidence="1">
    <location>
        <begin position="112"/>
        <end position="125"/>
    </location>
</feature>